<sequence length="75" mass="7813">MDRAATCTKGRQSDATEDEPVAGGAGGGPVTGLKGVEFCGEWRGAWRGVARRAHAANLCSFGYSNALYPTSHGRN</sequence>
<gene>
    <name evidence="2" type="ORF">NDU88_001123</name>
</gene>
<protein>
    <submittedName>
        <fullName evidence="2">Uncharacterized protein</fullName>
    </submittedName>
</protein>
<dbReference type="AlphaFoldDB" id="A0AAV7LC77"/>
<keyword evidence="3" id="KW-1185">Reference proteome</keyword>
<feature type="region of interest" description="Disordered" evidence="1">
    <location>
        <begin position="1"/>
        <end position="31"/>
    </location>
</feature>
<name>A0AAV7LC77_PLEWA</name>
<evidence type="ECO:0000313" key="2">
    <source>
        <dbReference type="EMBL" id="KAJ1087964.1"/>
    </source>
</evidence>
<evidence type="ECO:0000313" key="3">
    <source>
        <dbReference type="Proteomes" id="UP001066276"/>
    </source>
</evidence>
<dbReference type="EMBL" id="JANPWB010000015">
    <property type="protein sequence ID" value="KAJ1087964.1"/>
    <property type="molecule type" value="Genomic_DNA"/>
</dbReference>
<dbReference type="Proteomes" id="UP001066276">
    <property type="component" value="Chromosome 11"/>
</dbReference>
<evidence type="ECO:0000256" key="1">
    <source>
        <dbReference type="SAM" id="MobiDB-lite"/>
    </source>
</evidence>
<proteinExistence type="predicted"/>
<reference evidence="2" key="1">
    <citation type="journal article" date="2022" name="bioRxiv">
        <title>Sequencing and chromosome-scale assembly of the giantPleurodeles waltlgenome.</title>
        <authorList>
            <person name="Brown T."/>
            <person name="Elewa A."/>
            <person name="Iarovenko S."/>
            <person name="Subramanian E."/>
            <person name="Araus A.J."/>
            <person name="Petzold A."/>
            <person name="Susuki M."/>
            <person name="Suzuki K.-i.T."/>
            <person name="Hayashi T."/>
            <person name="Toyoda A."/>
            <person name="Oliveira C."/>
            <person name="Osipova E."/>
            <person name="Leigh N.D."/>
            <person name="Simon A."/>
            <person name="Yun M.H."/>
        </authorList>
    </citation>
    <scope>NUCLEOTIDE SEQUENCE</scope>
    <source>
        <strain evidence="2">20211129_DDA</strain>
        <tissue evidence="2">Liver</tissue>
    </source>
</reference>
<accession>A0AAV7LC77</accession>
<comment type="caution">
    <text evidence="2">The sequence shown here is derived from an EMBL/GenBank/DDBJ whole genome shotgun (WGS) entry which is preliminary data.</text>
</comment>
<organism evidence="2 3">
    <name type="scientific">Pleurodeles waltl</name>
    <name type="common">Iberian ribbed newt</name>
    <dbReference type="NCBI Taxonomy" id="8319"/>
    <lineage>
        <taxon>Eukaryota</taxon>
        <taxon>Metazoa</taxon>
        <taxon>Chordata</taxon>
        <taxon>Craniata</taxon>
        <taxon>Vertebrata</taxon>
        <taxon>Euteleostomi</taxon>
        <taxon>Amphibia</taxon>
        <taxon>Batrachia</taxon>
        <taxon>Caudata</taxon>
        <taxon>Salamandroidea</taxon>
        <taxon>Salamandridae</taxon>
        <taxon>Pleurodelinae</taxon>
        <taxon>Pleurodeles</taxon>
    </lineage>
</organism>